<dbReference type="InterPro" id="IPR013955">
    <property type="entry name" value="Rep_factor-A_C"/>
</dbReference>
<gene>
    <name evidence="2" type="ORF">ZEAMMB73_Zm00001d017054</name>
</gene>
<dbReference type="Gene3D" id="2.40.50.140">
    <property type="entry name" value="Nucleic acid-binding proteins"/>
    <property type="match status" value="1"/>
</dbReference>
<proteinExistence type="predicted"/>
<sequence length="264" mass="30374">MNRNIYIMDIRFTNQKIDLELPKTLEYPAKPNQTHVLQHKTLEELLAFDPYIFVKEHFQCTVTITGFPNNINWWFPSCAKCGKTTDVDSTGYRCSDCNWTGHKFKYKLGFLASDDTTTAEMLRFENVAKQIVGKPCETLLKNISASNAHTIPTDITVIISTKYTFAVTLTKYSFHTDKKVFQPLSILESHGRQKSLPKLLLDKEETTPSTPTKCSFIPYLEHSPSNNTKETSTFERSHVIKSLTFSNEENTRIQKIWYLLILNS</sequence>
<dbReference type="SUPFAM" id="SSF50249">
    <property type="entry name" value="Nucleic acid-binding proteins"/>
    <property type="match status" value="1"/>
</dbReference>
<reference evidence="2" key="1">
    <citation type="submission" date="2015-12" db="EMBL/GenBank/DDBJ databases">
        <title>Update maize B73 reference genome by single molecule sequencing technologies.</title>
        <authorList>
            <consortium name="Maize Genome Sequencing Project"/>
            <person name="Ware D."/>
        </authorList>
    </citation>
    <scope>NUCLEOTIDE SEQUENCE</scope>
    <source>
        <tissue evidence="2">Seedling</tissue>
    </source>
</reference>
<protein>
    <recommendedName>
        <fullName evidence="1">Replication factor A C-terminal domain-containing protein</fullName>
    </recommendedName>
</protein>
<evidence type="ECO:0000313" key="2">
    <source>
        <dbReference type="EMBL" id="AQK72216.1"/>
    </source>
</evidence>
<evidence type="ECO:0000259" key="1">
    <source>
        <dbReference type="Pfam" id="PF08646"/>
    </source>
</evidence>
<organism evidence="2">
    <name type="scientific">Zea mays</name>
    <name type="common">Maize</name>
    <dbReference type="NCBI Taxonomy" id="4577"/>
    <lineage>
        <taxon>Eukaryota</taxon>
        <taxon>Viridiplantae</taxon>
        <taxon>Streptophyta</taxon>
        <taxon>Embryophyta</taxon>
        <taxon>Tracheophyta</taxon>
        <taxon>Spermatophyta</taxon>
        <taxon>Magnoliopsida</taxon>
        <taxon>Liliopsida</taxon>
        <taxon>Poales</taxon>
        <taxon>Poaceae</taxon>
        <taxon>PACMAD clade</taxon>
        <taxon>Panicoideae</taxon>
        <taxon>Andropogonodae</taxon>
        <taxon>Andropogoneae</taxon>
        <taxon>Tripsacinae</taxon>
        <taxon>Zea</taxon>
    </lineage>
</organism>
<feature type="domain" description="Replication factor A C-terminal" evidence="1">
    <location>
        <begin position="58"/>
        <end position="179"/>
    </location>
</feature>
<dbReference type="PANTHER" id="PTHR47165:SF3">
    <property type="entry name" value="RETROTRANSPOSON-LIKE PROTEIN"/>
    <property type="match status" value="1"/>
</dbReference>
<dbReference type="EMBL" id="CM000781">
    <property type="protein sequence ID" value="AQK72216.1"/>
    <property type="molecule type" value="Genomic_DNA"/>
</dbReference>
<dbReference type="InParanoid" id="A0A1D6HBY9"/>
<dbReference type="OMA" id="KICISAG"/>
<accession>A0A1D6HBY9</accession>
<name>A0A1D6HBY9_MAIZE</name>
<dbReference type="Pfam" id="PF08646">
    <property type="entry name" value="Rep_fac-A_C"/>
    <property type="match status" value="1"/>
</dbReference>
<dbReference type="AlphaFoldDB" id="A0A1D6HBY9"/>
<dbReference type="SMR" id="A0A1D6HBY9"/>
<dbReference type="PANTHER" id="PTHR47165">
    <property type="entry name" value="OS03G0429900 PROTEIN"/>
    <property type="match status" value="1"/>
</dbReference>
<dbReference type="InterPro" id="IPR012340">
    <property type="entry name" value="NA-bd_OB-fold"/>
</dbReference>